<keyword evidence="1" id="KW-0812">Transmembrane</keyword>
<keyword evidence="1" id="KW-0472">Membrane</keyword>
<feature type="transmembrane region" description="Helical" evidence="1">
    <location>
        <begin position="30"/>
        <end position="48"/>
    </location>
</feature>
<dbReference type="EMBL" id="BAABAL010000005">
    <property type="protein sequence ID" value="GAA3994894.1"/>
    <property type="molecule type" value="Genomic_DNA"/>
</dbReference>
<comment type="caution">
    <text evidence="2">The sequence shown here is derived from an EMBL/GenBank/DDBJ whole genome shotgun (WGS) entry which is preliminary data.</text>
</comment>
<evidence type="ECO:0000313" key="2">
    <source>
        <dbReference type="EMBL" id="GAA3994894.1"/>
    </source>
</evidence>
<organism evidence="2 3">
    <name type="scientific">Allokutzneria multivorans</name>
    <dbReference type="NCBI Taxonomy" id="1142134"/>
    <lineage>
        <taxon>Bacteria</taxon>
        <taxon>Bacillati</taxon>
        <taxon>Actinomycetota</taxon>
        <taxon>Actinomycetes</taxon>
        <taxon>Pseudonocardiales</taxon>
        <taxon>Pseudonocardiaceae</taxon>
        <taxon>Allokutzneria</taxon>
    </lineage>
</organism>
<accession>A0ABP7RAP8</accession>
<protein>
    <recommendedName>
        <fullName evidence="4">DUF4244 domain-containing protein</fullName>
    </recommendedName>
</protein>
<evidence type="ECO:0000313" key="3">
    <source>
        <dbReference type="Proteomes" id="UP001501747"/>
    </source>
</evidence>
<reference evidence="3" key="1">
    <citation type="journal article" date="2019" name="Int. J. Syst. Evol. Microbiol.">
        <title>The Global Catalogue of Microorganisms (GCM) 10K type strain sequencing project: providing services to taxonomists for standard genome sequencing and annotation.</title>
        <authorList>
            <consortium name="The Broad Institute Genomics Platform"/>
            <consortium name="The Broad Institute Genome Sequencing Center for Infectious Disease"/>
            <person name="Wu L."/>
            <person name="Ma J."/>
        </authorList>
    </citation>
    <scope>NUCLEOTIDE SEQUENCE [LARGE SCALE GENOMIC DNA]</scope>
    <source>
        <strain evidence="3">JCM 17342</strain>
    </source>
</reference>
<keyword evidence="3" id="KW-1185">Reference proteome</keyword>
<keyword evidence="1" id="KW-1133">Transmembrane helix</keyword>
<name>A0ABP7RAP8_9PSEU</name>
<dbReference type="InterPro" id="IPR025338">
    <property type="entry name" value="DUF4244"/>
</dbReference>
<proteinExistence type="predicted"/>
<evidence type="ECO:0008006" key="4">
    <source>
        <dbReference type="Google" id="ProtNLM"/>
    </source>
</evidence>
<gene>
    <name evidence="2" type="ORF">GCM10022247_13320</name>
</gene>
<evidence type="ECO:0000256" key="1">
    <source>
        <dbReference type="SAM" id="Phobius"/>
    </source>
</evidence>
<dbReference type="Proteomes" id="UP001501747">
    <property type="component" value="Unassembled WGS sequence"/>
</dbReference>
<dbReference type="Pfam" id="PF14029">
    <property type="entry name" value="DUF4244"/>
    <property type="match status" value="1"/>
</dbReference>
<sequence>MNVQGKIFSPSRSLLVGLVDSDTGMASSEYAIVTIAAAALAGILYAVVTGEPVTAALEGLVRRALDVAF</sequence>